<dbReference type="InterPro" id="IPR017143">
    <property type="entry name" value="UCP037225"/>
</dbReference>
<dbReference type="PIRSF" id="PIRSF037225">
    <property type="entry name" value="UCP037225"/>
    <property type="match status" value="1"/>
</dbReference>
<organism evidence="1 2">
    <name type="scientific">Sulfurospirillum diekertiae</name>
    <dbReference type="NCBI Taxonomy" id="1854492"/>
    <lineage>
        <taxon>Bacteria</taxon>
        <taxon>Pseudomonadati</taxon>
        <taxon>Campylobacterota</taxon>
        <taxon>Epsilonproteobacteria</taxon>
        <taxon>Campylobacterales</taxon>
        <taxon>Sulfurospirillaceae</taxon>
        <taxon>Sulfurospirillum</taxon>
    </lineage>
</organism>
<dbReference type="KEGG" id="sulj:SJPD1_2661"/>
<evidence type="ECO:0000313" key="1">
    <source>
        <dbReference type="EMBL" id="ATB70755.1"/>
    </source>
</evidence>
<dbReference type="RefSeq" id="WP_096047561.1">
    <property type="nucleotide sequence ID" value="NZ_CP023275.1"/>
</dbReference>
<name>A0A290HH78_9BACT</name>
<dbReference type="AlphaFoldDB" id="A0A290HH78"/>
<gene>
    <name evidence="1" type="ORF">SJPD1_2661</name>
</gene>
<protein>
    <submittedName>
        <fullName evidence="1">Cysteine-rich CPXCG protein</fullName>
    </submittedName>
</protein>
<dbReference type="Pfam" id="PF14255">
    <property type="entry name" value="Zn_ribbon_21"/>
    <property type="match status" value="1"/>
</dbReference>
<dbReference type="InterPro" id="IPR025990">
    <property type="entry name" value="zinc_ribbon_bacterial"/>
</dbReference>
<dbReference type="OrthoDB" id="9814566at2"/>
<sequence>MNNTLFDKTITCPYCWESFSIFIEPSSEAGESYIEDCYVCCRPIEIYIASKNDESVDVRINRVEGNEF</sequence>
<proteinExistence type="predicted"/>
<dbReference type="EMBL" id="CP023275">
    <property type="protein sequence ID" value="ATB70755.1"/>
    <property type="molecule type" value="Genomic_DNA"/>
</dbReference>
<dbReference type="Proteomes" id="UP000217349">
    <property type="component" value="Chromosome"/>
</dbReference>
<accession>A0A290HH78</accession>
<reference evidence="2" key="1">
    <citation type="submission" date="2017-09" db="EMBL/GenBank/DDBJ databases">
        <title>The complete genome of Sulfurospirillum sp. JPD-1.</title>
        <authorList>
            <person name="Goris T."/>
        </authorList>
    </citation>
    <scope>NUCLEOTIDE SEQUENCE [LARGE SCALE GENOMIC DNA]</scope>
    <source>
        <strain evidence="2">JPD-1</strain>
    </source>
</reference>
<evidence type="ECO:0000313" key="2">
    <source>
        <dbReference type="Proteomes" id="UP000217349"/>
    </source>
</evidence>